<sequence length="393" mass="42340">MLVLGIESSCDETGAALVRDGRYLLSNVVASQIEIHNRYGGVVPEVASRQQIAAIIPVVETALAQASCSWEDVDAIAATYGPGLAGSLLVGLTVGKTLSLARELPFLGVNHLEAHLYANWLRPQADAATAAPIPQEAWRYQSGDPLFPLICLVISGAHSEIVLVRDHGDYELLGRTRDDAAGEALDKVSRVLGLGYPGGPAIQRMAQQAEDAYVQQKKTVKKARNVYRLPRAWLRGTYDFSFSGVKTAMLHLAEGATDAARTHEDGKPSTQYTRYTRMGEQAAQTGAPDVALLASGFQEAIVDVLATKTRMAAQEYQVKQVILAGGVAANLSLRARMLQELQPLGIHLSYPPIEFCTDNAAMIASAAFFHLSLGEHHGMDLDVQPGLSLPFRK</sequence>
<dbReference type="EC" id="2.3.1.234" evidence="7"/>
<dbReference type="OrthoDB" id="9806197at2"/>
<dbReference type="InterPro" id="IPR017861">
    <property type="entry name" value="KAE1/TsaD"/>
</dbReference>
<evidence type="ECO:0000256" key="2">
    <source>
        <dbReference type="ARBA" id="ARBA00022694"/>
    </source>
</evidence>
<evidence type="ECO:0000256" key="3">
    <source>
        <dbReference type="ARBA" id="ARBA00022723"/>
    </source>
</evidence>
<dbReference type="PANTHER" id="PTHR11735:SF6">
    <property type="entry name" value="TRNA N6-ADENOSINE THREONYLCARBAMOYLTRANSFERASE, MITOCHONDRIAL"/>
    <property type="match status" value="1"/>
</dbReference>
<gene>
    <name evidence="7 9" type="primary">tsaD</name>
    <name evidence="9" type="ORF">KDAU_37760</name>
</gene>
<feature type="domain" description="Gcp-like" evidence="8">
    <location>
        <begin position="141"/>
        <end position="364"/>
    </location>
</feature>
<evidence type="ECO:0000313" key="9">
    <source>
        <dbReference type="EMBL" id="GCE06447.1"/>
    </source>
</evidence>
<keyword evidence="2 7" id="KW-0819">tRNA processing</keyword>
<keyword evidence="5 7" id="KW-0012">Acyltransferase</keyword>
<dbReference type="GO" id="GO:0061711">
    <property type="term" value="F:tRNA N(6)-L-threonylcarbamoyladenine synthase activity"/>
    <property type="evidence" value="ECO:0007669"/>
    <property type="project" value="UniProtKB-EC"/>
</dbReference>
<dbReference type="GO" id="GO:0005737">
    <property type="term" value="C:cytoplasm"/>
    <property type="evidence" value="ECO:0007669"/>
    <property type="project" value="UniProtKB-SubCell"/>
</dbReference>
<dbReference type="RefSeq" id="WP_126597391.1">
    <property type="nucleotide sequence ID" value="NZ_BIFQ01000001.1"/>
</dbReference>
<dbReference type="InterPro" id="IPR043129">
    <property type="entry name" value="ATPase_NBD"/>
</dbReference>
<keyword evidence="1 7" id="KW-0808">Transferase</keyword>
<dbReference type="CDD" id="cd24133">
    <property type="entry name" value="ASKHA_NBD_TsaD_bac"/>
    <property type="match status" value="1"/>
</dbReference>
<dbReference type="FunFam" id="3.30.420.40:FF:000012">
    <property type="entry name" value="tRNA N6-adenosine threonylcarbamoyltransferase"/>
    <property type="match status" value="1"/>
</dbReference>
<evidence type="ECO:0000256" key="7">
    <source>
        <dbReference type="HAMAP-Rule" id="MF_01445"/>
    </source>
</evidence>
<keyword evidence="3 7" id="KW-0479">Metal-binding</keyword>
<dbReference type="InterPro" id="IPR000905">
    <property type="entry name" value="Gcp-like_dom"/>
</dbReference>
<comment type="cofactor">
    <cofactor evidence="7">
        <name>Fe(2+)</name>
        <dbReference type="ChEBI" id="CHEBI:29033"/>
    </cofactor>
    <text evidence="7">Binds 1 Fe(2+) ion per subunit.</text>
</comment>
<keyword evidence="10" id="KW-1185">Reference proteome</keyword>
<feature type="binding site" evidence="7">
    <location>
        <position position="199"/>
    </location>
    <ligand>
        <name>substrate</name>
    </ligand>
</feature>
<dbReference type="PRINTS" id="PR00789">
    <property type="entry name" value="OSIALOPTASE"/>
</dbReference>
<reference evidence="10" key="1">
    <citation type="submission" date="2018-12" db="EMBL/GenBank/DDBJ databases">
        <title>Tengunoibacter tsumagoiensis gen. nov., sp. nov., Dictyobacter kobayashii sp. nov., D. alpinus sp. nov., and D. joshuensis sp. nov. and description of Dictyobacteraceae fam. nov. within the order Ktedonobacterales isolated from Tengu-no-mugimeshi.</title>
        <authorList>
            <person name="Wang C.M."/>
            <person name="Zheng Y."/>
            <person name="Sakai Y."/>
            <person name="Toyoda A."/>
            <person name="Minakuchi Y."/>
            <person name="Abe K."/>
            <person name="Yokota A."/>
            <person name="Yabe S."/>
        </authorList>
    </citation>
    <scope>NUCLEOTIDE SEQUENCE [LARGE SCALE GENOMIC DNA]</scope>
    <source>
        <strain evidence="10">S-27</strain>
    </source>
</reference>
<comment type="catalytic activity">
    <reaction evidence="6 7">
        <text>L-threonylcarbamoyladenylate + adenosine(37) in tRNA = N(6)-L-threonylcarbamoyladenosine(37) in tRNA + AMP + H(+)</text>
        <dbReference type="Rhea" id="RHEA:37059"/>
        <dbReference type="Rhea" id="RHEA-COMP:10162"/>
        <dbReference type="Rhea" id="RHEA-COMP:10163"/>
        <dbReference type="ChEBI" id="CHEBI:15378"/>
        <dbReference type="ChEBI" id="CHEBI:73682"/>
        <dbReference type="ChEBI" id="CHEBI:74411"/>
        <dbReference type="ChEBI" id="CHEBI:74418"/>
        <dbReference type="ChEBI" id="CHEBI:456215"/>
        <dbReference type="EC" id="2.3.1.234"/>
    </reaction>
</comment>
<feature type="binding site" evidence="7">
    <location>
        <position position="111"/>
    </location>
    <ligand>
        <name>Fe cation</name>
        <dbReference type="ChEBI" id="CHEBI:24875"/>
    </ligand>
</feature>
<keyword evidence="4 7" id="KW-0408">Iron</keyword>
<organism evidence="9 10">
    <name type="scientific">Dictyobacter aurantiacus</name>
    <dbReference type="NCBI Taxonomy" id="1936993"/>
    <lineage>
        <taxon>Bacteria</taxon>
        <taxon>Bacillati</taxon>
        <taxon>Chloroflexota</taxon>
        <taxon>Ktedonobacteria</taxon>
        <taxon>Ktedonobacterales</taxon>
        <taxon>Dictyobacteraceae</taxon>
        <taxon>Dictyobacter</taxon>
    </lineage>
</organism>
<evidence type="ECO:0000256" key="4">
    <source>
        <dbReference type="ARBA" id="ARBA00023004"/>
    </source>
</evidence>
<feature type="binding site" evidence="7">
    <location>
        <position position="330"/>
    </location>
    <ligand>
        <name>substrate</name>
    </ligand>
</feature>
<dbReference type="HAMAP" id="MF_01445">
    <property type="entry name" value="TsaD"/>
    <property type="match status" value="1"/>
</dbReference>
<dbReference type="EMBL" id="BIFQ01000001">
    <property type="protein sequence ID" value="GCE06447.1"/>
    <property type="molecule type" value="Genomic_DNA"/>
</dbReference>
<feature type="binding site" evidence="7">
    <location>
        <position position="186"/>
    </location>
    <ligand>
        <name>substrate</name>
    </ligand>
</feature>
<name>A0A401ZHX6_9CHLR</name>
<protein>
    <recommendedName>
        <fullName evidence="7">tRNA N6-adenosine threonylcarbamoyltransferase</fullName>
        <ecNumber evidence="7">2.3.1.234</ecNumber>
    </recommendedName>
    <alternativeName>
        <fullName evidence="7">N6-L-threonylcarbamoyladenine synthase</fullName>
        <shortName evidence="7">t(6)A synthase</shortName>
    </alternativeName>
    <alternativeName>
        <fullName evidence="7">t(6)A37 threonylcarbamoyladenosine biosynthesis protein TsaD</fullName>
    </alternativeName>
    <alternativeName>
        <fullName evidence="7">tRNA threonylcarbamoyladenosine biosynthesis protein TsaD</fullName>
    </alternativeName>
</protein>
<evidence type="ECO:0000256" key="1">
    <source>
        <dbReference type="ARBA" id="ARBA00022679"/>
    </source>
</evidence>
<dbReference type="PANTHER" id="PTHR11735">
    <property type="entry name" value="TRNA N6-ADENOSINE THREONYLCARBAMOYLTRANSFERASE"/>
    <property type="match status" value="1"/>
</dbReference>
<dbReference type="NCBIfam" id="TIGR00329">
    <property type="entry name" value="gcp_kae1"/>
    <property type="match status" value="1"/>
</dbReference>
<dbReference type="NCBIfam" id="TIGR03723">
    <property type="entry name" value="T6A_TsaD_YgjD"/>
    <property type="match status" value="1"/>
</dbReference>
<evidence type="ECO:0000256" key="6">
    <source>
        <dbReference type="ARBA" id="ARBA00048117"/>
    </source>
</evidence>
<accession>A0A401ZHX6</accession>
<evidence type="ECO:0000256" key="5">
    <source>
        <dbReference type="ARBA" id="ARBA00023315"/>
    </source>
</evidence>
<dbReference type="Pfam" id="PF00814">
    <property type="entry name" value="TsaD"/>
    <property type="match status" value="2"/>
</dbReference>
<dbReference type="GO" id="GO:0002949">
    <property type="term" value="P:tRNA threonylcarbamoyladenosine modification"/>
    <property type="evidence" value="ECO:0007669"/>
    <property type="project" value="UniProtKB-UniRule"/>
</dbReference>
<dbReference type="GO" id="GO:0005506">
    <property type="term" value="F:iron ion binding"/>
    <property type="evidence" value="ECO:0007669"/>
    <property type="project" value="UniProtKB-UniRule"/>
</dbReference>
<feature type="binding site" evidence="7">
    <location>
        <position position="358"/>
    </location>
    <ligand>
        <name>Fe cation</name>
        <dbReference type="ChEBI" id="CHEBI:24875"/>
    </ligand>
</feature>
<dbReference type="SUPFAM" id="SSF53067">
    <property type="entry name" value="Actin-like ATPase domain"/>
    <property type="match status" value="1"/>
</dbReference>
<evidence type="ECO:0000259" key="8">
    <source>
        <dbReference type="Pfam" id="PF00814"/>
    </source>
</evidence>
<feature type="binding site" evidence="7">
    <location>
        <position position="115"/>
    </location>
    <ligand>
        <name>Fe cation</name>
        <dbReference type="ChEBI" id="CHEBI:24875"/>
    </ligand>
</feature>
<dbReference type="InterPro" id="IPR022450">
    <property type="entry name" value="TsaD"/>
</dbReference>
<comment type="function">
    <text evidence="7">Required for the formation of a threonylcarbamoyl group on adenosine at position 37 (t(6)A37) in tRNAs that read codons beginning with adenine. Is involved in the transfer of the threonylcarbamoyl moiety of threonylcarbamoyl-AMP (TC-AMP) to the N6 group of A37, together with TsaE and TsaB. TsaD likely plays a direct catalytic role in this reaction.</text>
</comment>
<dbReference type="Gene3D" id="3.30.420.40">
    <property type="match status" value="2"/>
</dbReference>
<keyword evidence="7" id="KW-0963">Cytoplasm</keyword>
<comment type="caution">
    <text evidence="7">Lacks conserved residue(s) required for the propagation of feature annotation.</text>
</comment>
<comment type="similarity">
    <text evidence="7">Belongs to the KAE1 / TsaD family.</text>
</comment>
<proteinExistence type="inferred from homology"/>
<comment type="subcellular location">
    <subcellularLocation>
        <location evidence="7">Cytoplasm</location>
    </subcellularLocation>
</comment>
<evidence type="ECO:0000313" key="10">
    <source>
        <dbReference type="Proteomes" id="UP000287224"/>
    </source>
</evidence>
<dbReference type="Proteomes" id="UP000287224">
    <property type="component" value="Unassembled WGS sequence"/>
</dbReference>
<comment type="caution">
    <text evidence="9">The sequence shown here is derived from an EMBL/GenBank/DDBJ whole genome shotgun (WGS) entry which is preliminary data.</text>
</comment>
<dbReference type="AlphaFoldDB" id="A0A401ZHX6"/>
<feature type="domain" description="Gcp-like" evidence="8">
    <location>
        <begin position="24"/>
        <end position="123"/>
    </location>
</feature>
<feature type="binding site" evidence="7">
    <location>
        <begin position="153"/>
        <end position="157"/>
    </location>
    <ligand>
        <name>substrate</name>
    </ligand>
</feature>